<name>A0ABT1D5P3_9PROT</name>
<accession>A0ABT1D5P3</accession>
<dbReference type="PANTHER" id="PTHR33619">
    <property type="entry name" value="POLYSACCHARIDE EXPORT PROTEIN GFCE-RELATED"/>
    <property type="match status" value="1"/>
</dbReference>
<evidence type="ECO:0000256" key="1">
    <source>
        <dbReference type="ARBA" id="ARBA00022729"/>
    </source>
</evidence>
<comment type="caution">
    <text evidence="4">The sequence shown here is derived from an EMBL/GenBank/DDBJ whole genome shotgun (WGS) entry which is preliminary data.</text>
</comment>
<reference evidence="4 5" key="1">
    <citation type="submission" date="2021-12" db="EMBL/GenBank/DDBJ databases">
        <title>Siccirubricoccus leaddurans sp. nov., a high concentration Zn2+ tolerance bacterium.</title>
        <authorList>
            <person name="Cao Y."/>
        </authorList>
    </citation>
    <scope>NUCLEOTIDE SEQUENCE [LARGE SCALE GENOMIC DNA]</scope>
    <source>
        <strain evidence="4 5">KC 17139</strain>
    </source>
</reference>
<evidence type="ECO:0000313" key="5">
    <source>
        <dbReference type="Proteomes" id="UP001523392"/>
    </source>
</evidence>
<keyword evidence="5" id="KW-1185">Reference proteome</keyword>
<evidence type="ECO:0000313" key="4">
    <source>
        <dbReference type="EMBL" id="MCO6417247.1"/>
    </source>
</evidence>
<feature type="domain" description="Polysaccharide export protein N-terminal" evidence="2">
    <location>
        <begin position="32"/>
        <end position="107"/>
    </location>
</feature>
<evidence type="ECO:0000259" key="3">
    <source>
        <dbReference type="Pfam" id="PF10531"/>
    </source>
</evidence>
<proteinExistence type="predicted"/>
<evidence type="ECO:0000259" key="2">
    <source>
        <dbReference type="Pfam" id="PF02563"/>
    </source>
</evidence>
<gene>
    <name evidence="4" type="ORF">JYK14_13885</name>
</gene>
<keyword evidence="1" id="KW-0732">Signal</keyword>
<dbReference type="Gene3D" id="3.30.1950.10">
    <property type="entry name" value="wza like domain"/>
    <property type="match status" value="1"/>
</dbReference>
<feature type="domain" description="Soluble ligand binding" evidence="3">
    <location>
        <begin position="113"/>
        <end position="166"/>
    </location>
</feature>
<sequence length="187" mass="20499">MLHRRPFCLLGMALLAACTTPGSDLPPLPDATVSAYRLGPEDQLRITVFNDPQLNGEFRVSDSGNIALPLVGSIRAAGRTTSEVERAIVAEMRRQSLYRDPSVAVQVVTYRPIFVLGMVERGGQFPYQPGMTVLTGVALAGGFNYRAIRDYVSVTRVGPEGRPVEYRAGREALLQPGDTVTVFERRF</sequence>
<dbReference type="InterPro" id="IPR049712">
    <property type="entry name" value="Poly_export"/>
</dbReference>
<dbReference type="PANTHER" id="PTHR33619:SF3">
    <property type="entry name" value="POLYSACCHARIDE EXPORT PROTEIN GFCE-RELATED"/>
    <property type="match status" value="1"/>
</dbReference>
<dbReference type="InterPro" id="IPR019554">
    <property type="entry name" value="Soluble_ligand-bd"/>
</dbReference>
<organism evidence="4 5">
    <name type="scientific">Siccirubricoccus soli</name>
    <dbReference type="NCBI Taxonomy" id="2899147"/>
    <lineage>
        <taxon>Bacteria</taxon>
        <taxon>Pseudomonadati</taxon>
        <taxon>Pseudomonadota</taxon>
        <taxon>Alphaproteobacteria</taxon>
        <taxon>Acetobacterales</taxon>
        <taxon>Roseomonadaceae</taxon>
        <taxon>Siccirubricoccus</taxon>
    </lineage>
</organism>
<dbReference type="Pfam" id="PF02563">
    <property type="entry name" value="Poly_export"/>
    <property type="match status" value="1"/>
</dbReference>
<dbReference type="Pfam" id="PF10531">
    <property type="entry name" value="SLBB"/>
    <property type="match status" value="1"/>
</dbReference>
<protein>
    <submittedName>
        <fullName evidence="4">Polysaccharide export protein</fullName>
    </submittedName>
</protein>
<dbReference type="EMBL" id="JAFIRR010000084">
    <property type="protein sequence ID" value="MCO6417247.1"/>
    <property type="molecule type" value="Genomic_DNA"/>
</dbReference>
<dbReference type="InterPro" id="IPR003715">
    <property type="entry name" value="Poly_export_N"/>
</dbReference>
<dbReference type="PROSITE" id="PS51257">
    <property type="entry name" value="PROKAR_LIPOPROTEIN"/>
    <property type="match status" value="1"/>
</dbReference>
<dbReference type="Proteomes" id="UP001523392">
    <property type="component" value="Unassembled WGS sequence"/>
</dbReference>
<dbReference type="RefSeq" id="WP_252953875.1">
    <property type="nucleotide sequence ID" value="NZ_JAFIRR010000084.1"/>
</dbReference>